<proteinExistence type="predicted"/>
<dbReference type="AlphaFoldDB" id="A0A151GE53"/>
<gene>
    <name evidence="5" type="ORF">DCS_07329</name>
</gene>
<dbReference type="InterPro" id="IPR003616">
    <property type="entry name" value="Post-SET_dom"/>
</dbReference>
<name>A0A151GE53_DRECN</name>
<dbReference type="InterPro" id="IPR053201">
    <property type="entry name" value="Flavunoidine_N-MTase"/>
</dbReference>
<dbReference type="GeneID" id="63719972"/>
<dbReference type="InParanoid" id="A0A151GE53"/>
<evidence type="ECO:0000256" key="1">
    <source>
        <dbReference type="ARBA" id="ARBA00022603"/>
    </source>
</evidence>
<dbReference type="GO" id="GO:0032259">
    <property type="term" value="P:methylation"/>
    <property type="evidence" value="ECO:0007669"/>
    <property type="project" value="UniProtKB-KW"/>
</dbReference>
<accession>A0A151GE53</accession>
<dbReference type="GO" id="GO:0008168">
    <property type="term" value="F:methyltransferase activity"/>
    <property type="evidence" value="ECO:0007669"/>
    <property type="project" value="UniProtKB-KW"/>
</dbReference>
<dbReference type="InterPro" id="IPR046341">
    <property type="entry name" value="SET_dom_sf"/>
</dbReference>
<evidence type="ECO:0000313" key="5">
    <source>
        <dbReference type="EMBL" id="KYK55366.1"/>
    </source>
</evidence>
<dbReference type="Proteomes" id="UP000076580">
    <property type="component" value="Chromosome 03"/>
</dbReference>
<dbReference type="PANTHER" id="PTHR12350:SF19">
    <property type="entry name" value="SET DOMAIN-CONTAINING PROTEIN"/>
    <property type="match status" value="1"/>
</dbReference>
<evidence type="ECO:0000256" key="3">
    <source>
        <dbReference type="SAM" id="MobiDB-lite"/>
    </source>
</evidence>
<keyword evidence="6" id="KW-1185">Reference proteome</keyword>
<dbReference type="RefSeq" id="XP_040654718.1">
    <property type="nucleotide sequence ID" value="XM_040804614.1"/>
</dbReference>
<dbReference type="Gene3D" id="2.170.270.10">
    <property type="entry name" value="SET domain"/>
    <property type="match status" value="1"/>
</dbReference>
<evidence type="ECO:0000259" key="4">
    <source>
        <dbReference type="PROSITE" id="PS50868"/>
    </source>
</evidence>
<dbReference type="PROSITE" id="PS50868">
    <property type="entry name" value="POST_SET"/>
    <property type="match status" value="1"/>
</dbReference>
<feature type="domain" description="Post-SET" evidence="4">
    <location>
        <begin position="121"/>
        <end position="137"/>
    </location>
</feature>
<feature type="region of interest" description="Disordered" evidence="3">
    <location>
        <begin position="235"/>
        <end position="254"/>
    </location>
</feature>
<dbReference type="PANTHER" id="PTHR12350">
    <property type="entry name" value="HISTONE-LYSINE N-METHYLTRANSFERASE-RELATED"/>
    <property type="match status" value="1"/>
</dbReference>
<protein>
    <recommendedName>
        <fullName evidence="4">Post-SET domain-containing protein</fullName>
    </recommendedName>
</protein>
<organism evidence="5 6">
    <name type="scientific">Drechmeria coniospora</name>
    <name type="common">Nematophagous fungus</name>
    <name type="synonym">Meria coniospora</name>
    <dbReference type="NCBI Taxonomy" id="98403"/>
    <lineage>
        <taxon>Eukaryota</taxon>
        <taxon>Fungi</taxon>
        <taxon>Dikarya</taxon>
        <taxon>Ascomycota</taxon>
        <taxon>Pezizomycotina</taxon>
        <taxon>Sordariomycetes</taxon>
        <taxon>Hypocreomycetidae</taxon>
        <taxon>Hypocreales</taxon>
        <taxon>Ophiocordycipitaceae</taxon>
        <taxon>Drechmeria</taxon>
    </lineage>
</organism>
<keyword evidence="2" id="KW-0808">Transferase</keyword>
<dbReference type="STRING" id="98403.A0A151GE53"/>
<comment type="caution">
    <text evidence="5">The sequence shown here is derived from an EMBL/GenBank/DDBJ whole genome shotgun (WGS) entry which is preliminary data.</text>
</comment>
<keyword evidence="1" id="KW-0489">Methyltransferase</keyword>
<reference evidence="5 6" key="1">
    <citation type="journal article" date="2016" name="Sci. Rep.">
        <title>Insights into Adaptations to a Near-Obligate Nematode Endoparasitic Lifestyle from the Finished Genome of Drechmeria coniospora.</title>
        <authorList>
            <person name="Zhang L."/>
            <person name="Zhou Z."/>
            <person name="Guo Q."/>
            <person name="Fokkens L."/>
            <person name="Miskei M."/>
            <person name="Pocsi I."/>
            <person name="Zhang W."/>
            <person name="Chen M."/>
            <person name="Wang L."/>
            <person name="Sun Y."/>
            <person name="Donzelli B.G."/>
            <person name="Gibson D.M."/>
            <person name="Nelson D.R."/>
            <person name="Luo J.G."/>
            <person name="Rep M."/>
            <person name="Liu H."/>
            <person name="Yang S."/>
            <person name="Wang J."/>
            <person name="Krasnoff S.B."/>
            <person name="Xu Y."/>
            <person name="Molnar I."/>
            <person name="Lin M."/>
        </authorList>
    </citation>
    <scope>NUCLEOTIDE SEQUENCE [LARGE SCALE GENOMIC DNA]</scope>
    <source>
        <strain evidence="5 6">ARSEF 6962</strain>
    </source>
</reference>
<sequence>MAPVTPHWRQPSHADIQEVLVNQTDFTSRSLSKIALAPFAVYAKLRLPPCHATREPTYATVQIGRDRHMSLNSDLLYINHSCEPSLIFDTGSMSILAGPKGLRHGDELTYFYPSTEWHMAQPFSCHCGTPACRGTISGARDMTAEQLEGHWLSGHIRDLLAEQQQKTATDAHGCDPTVDALREALAEAEKVVESVSLALRTYLDASTQASGDADGRVGGGFEVDDVSTKANALNTRGPTWRERSGEMGGDTAIA</sequence>
<dbReference type="EMBL" id="LAYC01000003">
    <property type="protein sequence ID" value="KYK55366.1"/>
    <property type="molecule type" value="Genomic_DNA"/>
</dbReference>
<dbReference type="SUPFAM" id="SSF82199">
    <property type="entry name" value="SET domain"/>
    <property type="match status" value="1"/>
</dbReference>
<evidence type="ECO:0000256" key="2">
    <source>
        <dbReference type="ARBA" id="ARBA00022679"/>
    </source>
</evidence>
<evidence type="ECO:0000313" key="6">
    <source>
        <dbReference type="Proteomes" id="UP000076580"/>
    </source>
</evidence>